<keyword evidence="10" id="KW-0449">Lipoprotein</keyword>
<evidence type="ECO:0000256" key="1">
    <source>
        <dbReference type="ARBA" id="ARBA00004167"/>
    </source>
</evidence>
<evidence type="ECO:0000256" key="8">
    <source>
        <dbReference type="SAM" id="MobiDB-lite"/>
    </source>
</evidence>
<dbReference type="Gene3D" id="4.10.400.10">
    <property type="entry name" value="Low-density Lipoprotein Receptor"/>
    <property type="match status" value="2"/>
</dbReference>
<feature type="region of interest" description="Disordered" evidence="8">
    <location>
        <begin position="177"/>
        <end position="203"/>
    </location>
</feature>
<evidence type="ECO:0000256" key="5">
    <source>
        <dbReference type="ARBA" id="ARBA00023136"/>
    </source>
</evidence>
<gene>
    <name evidence="10" type="primary">Lrp1-004</name>
</gene>
<protein>
    <submittedName>
        <fullName evidence="10">Prolow-density lipoprotein receptor-related protein 1-like</fullName>
    </submittedName>
</protein>
<accession>A0A6F9DKD0</accession>
<reference evidence="10" key="1">
    <citation type="submission" date="2020-04" db="EMBL/GenBank/DDBJ databases">
        <authorList>
            <person name="Neveu A P."/>
        </authorList>
    </citation>
    <scope>NUCLEOTIDE SEQUENCE</scope>
    <source>
        <tissue evidence="10">Whole embryo</tissue>
    </source>
</reference>
<evidence type="ECO:0000256" key="4">
    <source>
        <dbReference type="ARBA" id="ARBA00022989"/>
    </source>
</evidence>
<evidence type="ECO:0000256" key="7">
    <source>
        <dbReference type="PROSITE-ProRule" id="PRU00124"/>
    </source>
</evidence>
<comment type="caution">
    <text evidence="7">Lacks conserved residue(s) required for the propagation of feature annotation.</text>
</comment>
<evidence type="ECO:0000256" key="6">
    <source>
        <dbReference type="ARBA" id="ARBA00023157"/>
    </source>
</evidence>
<feature type="compositionally biased region" description="Basic residues" evidence="8">
    <location>
        <begin position="177"/>
        <end position="200"/>
    </location>
</feature>
<keyword evidence="10" id="KW-0675">Receptor</keyword>
<dbReference type="PROSITE" id="PS50068">
    <property type="entry name" value="LDLRA_2"/>
    <property type="match status" value="1"/>
</dbReference>
<keyword evidence="2" id="KW-0812">Transmembrane</keyword>
<dbReference type="PANTHER" id="PTHR24270">
    <property type="entry name" value="LOW-DENSITY LIPOPROTEIN RECEPTOR-RELATED"/>
    <property type="match status" value="1"/>
</dbReference>
<name>A0A6F9DKD0_9ASCI</name>
<dbReference type="InterPro" id="IPR036055">
    <property type="entry name" value="LDL_receptor-like_sf"/>
</dbReference>
<evidence type="ECO:0000256" key="2">
    <source>
        <dbReference type="ARBA" id="ARBA00022692"/>
    </source>
</evidence>
<evidence type="ECO:0000256" key="9">
    <source>
        <dbReference type="SAM" id="SignalP"/>
    </source>
</evidence>
<feature type="chain" id="PRO_5026191497" evidence="9">
    <location>
        <begin position="25"/>
        <end position="283"/>
    </location>
</feature>
<dbReference type="InterPro" id="IPR050685">
    <property type="entry name" value="LDLR"/>
</dbReference>
<evidence type="ECO:0000256" key="3">
    <source>
        <dbReference type="ARBA" id="ARBA00022737"/>
    </source>
</evidence>
<keyword evidence="5" id="KW-0472">Membrane</keyword>
<organism evidence="10">
    <name type="scientific">Phallusia mammillata</name>
    <dbReference type="NCBI Taxonomy" id="59560"/>
    <lineage>
        <taxon>Eukaryota</taxon>
        <taxon>Metazoa</taxon>
        <taxon>Chordata</taxon>
        <taxon>Tunicata</taxon>
        <taxon>Ascidiacea</taxon>
        <taxon>Phlebobranchia</taxon>
        <taxon>Ascidiidae</taxon>
        <taxon>Phallusia</taxon>
    </lineage>
</organism>
<dbReference type="SUPFAM" id="SSF57424">
    <property type="entry name" value="LDL receptor-like module"/>
    <property type="match status" value="3"/>
</dbReference>
<dbReference type="EMBL" id="LR787628">
    <property type="protein sequence ID" value="CAB3263490.1"/>
    <property type="molecule type" value="mRNA"/>
</dbReference>
<feature type="disulfide bond" evidence="7">
    <location>
        <begin position="146"/>
        <end position="161"/>
    </location>
</feature>
<evidence type="ECO:0000313" key="10">
    <source>
        <dbReference type="EMBL" id="CAB3263490.1"/>
    </source>
</evidence>
<keyword evidence="6 7" id="KW-1015">Disulfide bond</keyword>
<dbReference type="AlphaFoldDB" id="A0A6F9DKD0"/>
<comment type="subcellular location">
    <subcellularLocation>
        <location evidence="1">Membrane</location>
        <topology evidence="1">Single-pass membrane protein</topology>
    </subcellularLocation>
</comment>
<feature type="signal peptide" evidence="9">
    <location>
        <begin position="1"/>
        <end position="24"/>
    </location>
</feature>
<dbReference type="PRINTS" id="PR00261">
    <property type="entry name" value="LDLRECEPTOR"/>
</dbReference>
<sequence length="283" mass="32175">MDVLKVSQFILFVTCLSPFLNSQAFGLSSTGILDDTQTLDAEESELWLCADQTYKIFRGQLCDDVPDCNDKSDEGDKICGNLKCEFRCLETRKCLSYIQVCNFVPECGSGDNSDELNCEITGYKCKDSQTACSDDPERCYGDDQKCDGMAFCRDGSDETLCTQNNEVIAVTTISVKKNKRKSKGKSRGKKTRKLRKNRKRKTDDTREFWKNSCQSWKTCNKKSKKQLVKSAFKQCLKDPSGNICTWKPVKRFSLKKCKRVQRKRKFAKPCESLVATLKSSKQS</sequence>
<keyword evidence="3" id="KW-0677">Repeat</keyword>
<dbReference type="GO" id="GO:0005886">
    <property type="term" value="C:plasma membrane"/>
    <property type="evidence" value="ECO:0007669"/>
    <property type="project" value="TreeGrafter"/>
</dbReference>
<dbReference type="SMART" id="SM00192">
    <property type="entry name" value="LDLa"/>
    <property type="match status" value="3"/>
</dbReference>
<keyword evidence="9" id="KW-0732">Signal</keyword>
<keyword evidence="4" id="KW-1133">Transmembrane helix</keyword>
<dbReference type="GO" id="GO:0016192">
    <property type="term" value="P:vesicle-mediated transport"/>
    <property type="evidence" value="ECO:0007669"/>
    <property type="project" value="UniProtKB-ARBA"/>
</dbReference>
<dbReference type="InterPro" id="IPR002172">
    <property type="entry name" value="LDrepeatLR_classA_rpt"/>
</dbReference>
<proteinExistence type="evidence at transcript level"/>